<comment type="caution">
    <text evidence="8">The sequence shown here is derived from an EMBL/GenBank/DDBJ whole genome shotgun (WGS) entry which is preliminary data.</text>
</comment>
<evidence type="ECO:0000256" key="5">
    <source>
        <dbReference type="ARBA" id="ARBA00023002"/>
    </source>
</evidence>
<dbReference type="SUPFAM" id="SSF51971">
    <property type="entry name" value="Nucleotide-binding domain"/>
    <property type="match status" value="1"/>
</dbReference>
<comment type="cofactor">
    <cofactor evidence="1">
        <name>FAD</name>
        <dbReference type="ChEBI" id="CHEBI:57692"/>
    </cofactor>
</comment>
<dbReference type="Pfam" id="PF00743">
    <property type="entry name" value="FMO-like"/>
    <property type="match status" value="1"/>
</dbReference>
<evidence type="ECO:0000313" key="8">
    <source>
        <dbReference type="EMBL" id="KAE9975809.1"/>
    </source>
</evidence>
<accession>A0A8H3USK5</accession>
<dbReference type="GO" id="GO:0050661">
    <property type="term" value="F:NADP binding"/>
    <property type="evidence" value="ECO:0007669"/>
    <property type="project" value="InterPro"/>
</dbReference>
<name>A0A8H3USK5_VENIN</name>
<dbReference type="SUPFAM" id="SSF51905">
    <property type="entry name" value="FAD/NAD(P)-binding domain"/>
    <property type="match status" value="1"/>
</dbReference>
<evidence type="ECO:0000256" key="6">
    <source>
        <dbReference type="ARBA" id="ARBA00023033"/>
    </source>
</evidence>
<evidence type="ECO:0000313" key="9">
    <source>
        <dbReference type="Proteomes" id="UP000433883"/>
    </source>
</evidence>
<proteinExistence type="predicted"/>
<evidence type="ECO:0000256" key="2">
    <source>
        <dbReference type="ARBA" id="ARBA00022630"/>
    </source>
</evidence>
<protein>
    <submittedName>
        <fullName evidence="8">Uncharacterized protein</fullName>
    </submittedName>
</protein>
<dbReference type="Proteomes" id="UP000433883">
    <property type="component" value="Unassembled WGS sequence"/>
</dbReference>
<reference evidence="8 9" key="1">
    <citation type="submission" date="2019-11" db="EMBL/GenBank/DDBJ databases">
        <title>Venturia inaequalis Genome Resource.</title>
        <authorList>
            <person name="Lichtner F.J."/>
        </authorList>
    </citation>
    <scope>NUCLEOTIDE SEQUENCE [LARGE SCALE GENOMIC DNA]</scope>
    <source>
        <strain evidence="8">Bline_iso_100314</strain>
    </source>
</reference>
<dbReference type="InterPro" id="IPR020946">
    <property type="entry name" value="Flavin_mOase-like"/>
</dbReference>
<dbReference type="Pfam" id="PF13450">
    <property type="entry name" value="NAD_binding_8"/>
    <property type="match status" value="1"/>
</dbReference>
<keyword evidence="2" id="KW-0285">Flavoprotein</keyword>
<sequence length="557" mass="62661">MSTPAISSAHGAHTGVASIETGAKITPVRNDSRRDSAVGEARSSFPQEKISNSETGVPANAPPIEIHDFDMLIIGAGISGINMAYRYQESFPKRRYVVLEQRENMGGTWDLMRYPGIRSDSDLYTFGFAWRPWPEKIPIAEGGAILKYMKESAAQYGIDKNILFQHKVKESNWSSREQAWTVKVDVTDGQSGKTSVKHFRGKFMVLGTGYYSYDKPLEAKINGIENFKGQVVHPQFWPKDLDYANKEIAVIGSGATTITLLPALAKVAKKVTMVQRSPSYIVSMANRTTPKWWEMFVPRYIQQRLTRIMYLLMGFFLRRMMKNPEKMKKWMTRDTKKLLPPSIPFNPHFEPKYDPWTQRVCVSPDGDFFEALREGKAGVATGVIKTMTEKSIILESGETIEADIIITATGLHLQYGGNSTFKIDSEPLDWSTKFFWRGSMIQDVPNLMLVQGYTTASWTLGADATAHMTCRMLKHFQKNKLSSATPRVSSSSGVVEQSGETGLMGLTSTYIRMAKGRLPKHGLADPWRARGDYLWDLWFAKFGDLRKGLSFVECVGE</sequence>
<feature type="region of interest" description="Disordered" evidence="7">
    <location>
        <begin position="1"/>
        <end position="59"/>
    </location>
</feature>
<keyword evidence="3" id="KW-0274">FAD</keyword>
<dbReference type="AlphaFoldDB" id="A0A8H3USK5"/>
<evidence type="ECO:0000256" key="4">
    <source>
        <dbReference type="ARBA" id="ARBA00022857"/>
    </source>
</evidence>
<dbReference type="GO" id="GO:0004499">
    <property type="term" value="F:N,N-dimethylaniline monooxygenase activity"/>
    <property type="evidence" value="ECO:0007669"/>
    <property type="project" value="InterPro"/>
</dbReference>
<dbReference type="GO" id="GO:0050660">
    <property type="term" value="F:flavin adenine dinucleotide binding"/>
    <property type="evidence" value="ECO:0007669"/>
    <property type="project" value="InterPro"/>
</dbReference>
<dbReference type="EMBL" id="WNWQ01000168">
    <property type="protein sequence ID" value="KAE9975809.1"/>
    <property type="molecule type" value="Genomic_DNA"/>
</dbReference>
<organism evidence="8 9">
    <name type="scientific">Venturia inaequalis</name>
    <name type="common">Apple scab fungus</name>
    <dbReference type="NCBI Taxonomy" id="5025"/>
    <lineage>
        <taxon>Eukaryota</taxon>
        <taxon>Fungi</taxon>
        <taxon>Dikarya</taxon>
        <taxon>Ascomycota</taxon>
        <taxon>Pezizomycotina</taxon>
        <taxon>Dothideomycetes</taxon>
        <taxon>Pleosporomycetidae</taxon>
        <taxon>Venturiales</taxon>
        <taxon>Venturiaceae</taxon>
        <taxon>Venturia</taxon>
    </lineage>
</organism>
<keyword evidence="6" id="KW-0503">Monooxygenase</keyword>
<dbReference type="PANTHER" id="PTHR43872:SF1">
    <property type="entry name" value="MONOOXYGENASE, PUTATIVE (AFU_ORTHOLOGUE AFUA_8G02570)-RELATED"/>
    <property type="match status" value="1"/>
</dbReference>
<dbReference type="FunFam" id="3.50.50.60:FF:000228">
    <property type="entry name" value="FAD-containing monooxygenase EthA"/>
    <property type="match status" value="1"/>
</dbReference>
<dbReference type="InterPro" id="IPR051820">
    <property type="entry name" value="FAD-binding_MO"/>
</dbReference>
<keyword evidence="4" id="KW-0521">NADP</keyword>
<evidence type="ECO:0000256" key="7">
    <source>
        <dbReference type="SAM" id="MobiDB-lite"/>
    </source>
</evidence>
<gene>
    <name evidence="8" type="ORF">BLS_002385</name>
</gene>
<keyword evidence="5" id="KW-0560">Oxidoreductase</keyword>
<dbReference type="Gene3D" id="3.50.50.60">
    <property type="entry name" value="FAD/NAD(P)-binding domain"/>
    <property type="match status" value="3"/>
</dbReference>
<evidence type="ECO:0000256" key="3">
    <source>
        <dbReference type="ARBA" id="ARBA00022827"/>
    </source>
</evidence>
<dbReference type="PANTHER" id="PTHR43872">
    <property type="entry name" value="MONOOXYGENASE, PUTATIVE (AFU_ORTHOLOGUE AFUA_8G02570)-RELATED"/>
    <property type="match status" value="1"/>
</dbReference>
<feature type="compositionally biased region" description="Polar residues" evidence="7">
    <location>
        <begin position="44"/>
        <end position="55"/>
    </location>
</feature>
<evidence type="ECO:0000256" key="1">
    <source>
        <dbReference type="ARBA" id="ARBA00001974"/>
    </source>
</evidence>
<dbReference type="InterPro" id="IPR036188">
    <property type="entry name" value="FAD/NAD-bd_sf"/>
</dbReference>